<dbReference type="Proteomes" id="UP000034835">
    <property type="component" value="Unassembled WGS sequence"/>
</dbReference>
<dbReference type="STRING" id="1618384.UW68_C0007G0009"/>
<keyword evidence="1" id="KW-1133">Transmembrane helix</keyword>
<evidence type="ECO:0000313" key="3">
    <source>
        <dbReference type="Proteomes" id="UP000034835"/>
    </source>
</evidence>
<keyword evidence="1" id="KW-0472">Membrane</keyword>
<accession>A0A0G1MNC0</accession>
<reference evidence="2 3" key="1">
    <citation type="journal article" date="2015" name="Nature">
        <title>rRNA introns, odd ribosomes, and small enigmatic genomes across a large radiation of phyla.</title>
        <authorList>
            <person name="Brown C.T."/>
            <person name="Hug L.A."/>
            <person name="Thomas B.C."/>
            <person name="Sharon I."/>
            <person name="Castelle C.J."/>
            <person name="Singh A."/>
            <person name="Wilkins M.J."/>
            <person name="Williams K.H."/>
            <person name="Banfield J.F."/>
        </authorList>
    </citation>
    <scope>NUCLEOTIDE SEQUENCE [LARGE SCALE GENOMIC DNA]</scope>
</reference>
<sequence length="78" mass="9138">MPKQRKTKKEKLRTTERKLKTEGFVIKDEWLKTKTEKKTVVLAAGEKKYFKADLTKTGILTMLVLALELAIWSYLSRH</sequence>
<gene>
    <name evidence="2" type="ORF">UW68_C0007G0009</name>
</gene>
<keyword evidence="1" id="KW-0812">Transmembrane</keyword>
<evidence type="ECO:0000256" key="1">
    <source>
        <dbReference type="SAM" id="Phobius"/>
    </source>
</evidence>
<proteinExistence type="predicted"/>
<feature type="transmembrane region" description="Helical" evidence="1">
    <location>
        <begin position="57"/>
        <end position="75"/>
    </location>
</feature>
<comment type="caution">
    <text evidence="2">The sequence shown here is derived from an EMBL/GenBank/DDBJ whole genome shotgun (WGS) entry which is preliminary data.</text>
</comment>
<organism evidence="2 3">
    <name type="scientific">Candidatus Collierbacteria bacterium GW2011_GWB1_44_6</name>
    <dbReference type="NCBI Taxonomy" id="1618384"/>
    <lineage>
        <taxon>Bacteria</taxon>
        <taxon>Candidatus Collieribacteriota</taxon>
    </lineage>
</organism>
<dbReference type="AlphaFoldDB" id="A0A0G1MNC0"/>
<name>A0A0G1MNC0_9BACT</name>
<dbReference type="EMBL" id="LCJG01000007">
    <property type="protein sequence ID" value="KKT73524.1"/>
    <property type="molecule type" value="Genomic_DNA"/>
</dbReference>
<evidence type="ECO:0000313" key="2">
    <source>
        <dbReference type="EMBL" id="KKT73524.1"/>
    </source>
</evidence>
<protein>
    <submittedName>
        <fullName evidence="2">Uncharacterized protein</fullName>
    </submittedName>
</protein>